<accession>A0AA97I6L7</accession>
<keyword evidence="2" id="KW-0547">Nucleotide-binding</keyword>
<dbReference type="PROSITE" id="PS00211">
    <property type="entry name" value="ABC_TRANSPORTER_1"/>
    <property type="match status" value="1"/>
</dbReference>
<dbReference type="SMART" id="SM00382">
    <property type="entry name" value="AAA"/>
    <property type="match status" value="1"/>
</dbReference>
<dbReference type="InterPro" id="IPR003593">
    <property type="entry name" value="AAA+_ATPase"/>
</dbReference>
<evidence type="ECO:0000313" key="5">
    <source>
        <dbReference type="EMBL" id="WOF22560.1"/>
    </source>
</evidence>
<evidence type="ECO:0000256" key="1">
    <source>
        <dbReference type="ARBA" id="ARBA00022448"/>
    </source>
</evidence>
<dbReference type="Gene3D" id="3.40.50.300">
    <property type="entry name" value="P-loop containing nucleotide triphosphate hydrolases"/>
    <property type="match status" value="1"/>
</dbReference>
<dbReference type="GO" id="GO:0005524">
    <property type="term" value="F:ATP binding"/>
    <property type="evidence" value="ECO:0007669"/>
    <property type="project" value="UniProtKB-KW"/>
</dbReference>
<dbReference type="Pfam" id="PF00005">
    <property type="entry name" value="ABC_tran"/>
    <property type="match status" value="1"/>
</dbReference>
<dbReference type="Proteomes" id="UP001305498">
    <property type="component" value="Chromosome"/>
</dbReference>
<keyword evidence="1" id="KW-0813">Transport</keyword>
<protein>
    <submittedName>
        <fullName evidence="5">ABC transporter ATP-binding protein</fullName>
    </submittedName>
</protein>
<dbReference type="AlphaFoldDB" id="A0AA97I6L7"/>
<dbReference type="GO" id="GO:0005886">
    <property type="term" value="C:plasma membrane"/>
    <property type="evidence" value="ECO:0007669"/>
    <property type="project" value="TreeGrafter"/>
</dbReference>
<proteinExistence type="predicted"/>
<reference evidence="5 6" key="1">
    <citation type="submission" date="2023-02" db="EMBL/GenBank/DDBJ databases">
        <title>Microbacterium betulae sp. nov., isolated from birch wood.</title>
        <authorList>
            <person name="Pasciak M."/>
            <person name="Pawlik K.J."/>
            <person name="Martynowski D."/>
            <person name="Laczmanski L."/>
            <person name="Ciekot J."/>
            <person name="Szponar B."/>
            <person name="Wojcik-Fatla A."/>
            <person name="Mackiewicz B."/>
            <person name="Farian E."/>
            <person name="Cholewa G."/>
            <person name="Cholewa A."/>
            <person name="Dutkiewicz J."/>
        </authorList>
    </citation>
    <scope>NUCLEOTIDE SEQUENCE [LARGE SCALE GENOMIC DNA]</scope>
    <source>
        <strain evidence="5 6">AB</strain>
    </source>
</reference>
<dbReference type="InterPro" id="IPR003439">
    <property type="entry name" value="ABC_transporter-like_ATP-bd"/>
</dbReference>
<dbReference type="InterPro" id="IPR051120">
    <property type="entry name" value="ABC_AA/LPS_Transport"/>
</dbReference>
<dbReference type="CDD" id="cd03219">
    <property type="entry name" value="ABC_Mj1267_LivG_branched"/>
    <property type="match status" value="1"/>
</dbReference>
<dbReference type="InterPro" id="IPR032823">
    <property type="entry name" value="BCA_ABC_TP_C"/>
</dbReference>
<dbReference type="PANTHER" id="PTHR45772">
    <property type="entry name" value="CONSERVED COMPONENT OF ABC TRANSPORTER FOR NATURAL AMINO ACIDS-RELATED"/>
    <property type="match status" value="1"/>
</dbReference>
<evidence type="ECO:0000259" key="4">
    <source>
        <dbReference type="PROSITE" id="PS50893"/>
    </source>
</evidence>
<dbReference type="RefSeq" id="WP_317139031.1">
    <property type="nucleotide sequence ID" value="NZ_CP118157.1"/>
</dbReference>
<dbReference type="PROSITE" id="PS50893">
    <property type="entry name" value="ABC_TRANSPORTER_2"/>
    <property type="match status" value="1"/>
</dbReference>
<feature type="domain" description="ABC transporter" evidence="4">
    <location>
        <begin position="8"/>
        <end position="255"/>
    </location>
</feature>
<evidence type="ECO:0000313" key="6">
    <source>
        <dbReference type="Proteomes" id="UP001305498"/>
    </source>
</evidence>
<keyword evidence="3 5" id="KW-0067">ATP-binding</keyword>
<dbReference type="GO" id="GO:0016887">
    <property type="term" value="F:ATP hydrolysis activity"/>
    <property type="evidence" value="ECO:0007669"/>
    <property type="project" value="InterPro"/>
</dbReference>
<evidence type="ECO:0000256" key="3">
    <source>
        <dbReference type="ARBA" id="ARBA00022840"/>
    </source>
</evidence>
<name>A0AA97I6L7_9MICO</name>
<dbReference type="InterPro" id="IPR027417">
    <property type="entry name" value="P-loop_NTPase"/>
</dbReference>
<dbReference type="SUPFAM" id="SSF52540">
    <property type="entry name" value="P-loop containing nucleoside triphosphate hydrolases"/>
    <property type="match status" value="1"/>
</dbReference>
<sequence length="258" mass="27738">MSTRSPILAARGLRKTFGGFTAVDVESFEVPRGEVTALIGPNGAGKTTLFDLVSGFVSGDTGTIEFDGRAVQALPAHKRARLGLVRTFQLTRLFNDLDAVDNLLVGTLPAGRIGLAASTLRPFRSRRDLVADRERALAELERVGLTPVAHIPVGKLSGGQRKLVEFARALMAEPTALLLDEPFAGVNPSIREDMMRYVNAFVADGGTVLLVEHDLPRVMQIAQRVVVLDRGAVISTGTPAEVTADQRVIDAYIGKRRA</sequence>
<keyword evidence="6" id="KW-1185">Reference proteome</keyword>
<dbReference type="KEGG" id="mbet:N8K70_14350"/>
<organism evidence="5 6">
    <name type="scientific">Microbacterium betulae</name>
    <dbReference type="NCBI Taxonomy" id="2981139"/>
    <lineage>
        <taxon>Bacteria</taxon>
        <taxon>Bacillati</taxon>
        <taxon>Actinomycetota</taxon>
        <taxon>Actinomycetes</taxon>
        <taxon>Micrococcales</taxon>
        <taxon>Microbacteriaceae</taxon>
        <taxon>Microbacterium</taxon>
    </lineage>
</organism>
<evidence type="ECO:0000256" key="2">
    <source>
        <dbReference type="ARBA" id="ARBA00022741"/>
    </source>
</evidence>
<dbReference type="EMBL" id="CP118157">
    <property type="protein sequence ID" value="WOF22560.1"/>
    <property type="molecule type" value="Genomic_DNA"/>
</dbReference>
<dbReference type="PANTHER" id="PTHR45772:SF9">
    <property type="entry name" value="CONSERVED COMPONENT OF ABC TRANSPORTER FOR NATURAL AMINO ACIDS"/>
    <property type="match status" value="1"/>
</dbReference>
<gene>
    <name evidence="5" type="ORF">N8K70_14350</name>
</gene>
<dbReference type="InterPro" id="IPR017871">
    <property type="entry name" value="ABC_transporter-like_CS"/>
</dbReference>
<dbReference type="Pfam" id="PF12399">
    <property type="entry name" value="BCA_ABC_TP_C"/>
    <property type="match status" value="1"/>
</dbReference>